<evidence type="ECO:0000256" key="7">
    <source>
        <dbReference type="PIRSR" id="PIRSR004803-2"/>
    </source>
</evidence>
<evidence type="ECO:0000256" key="6">
    <source>
        <dbReference type="PIRSR" id="PIRSR004803-1"/>
    </source>
</evidence>
<evidence type="ECO:0000259" key="9">
    <source>
        <dbReference type="SMART" id="SM00849"/>
    </source>
</evidence>
<dbReference type="InterPro" id="IPR004613">
    <property type="entry name" value="RNase_J"/>
</dbReference>
<feature type="binding site" evidence="8">
    <location>
        <position position="84"/>
    </location>
    <ligand>
        <name>Zn(2+)</name>
        <dbReference type="ChEBI" id="CHEBI:29105"/>
        <label>1</label>
        <note>catalytic</note>
    </ligand>
</feature>
<name>A0A1G1ZSZ0_9BACT</name>
<dbReference type="GO" id="GO:0006364">
    <property type="term" value="P:rRNA processing"/>
    <property type="evidence" value="ECO:0007669"/>
    <property type="project" value="UniProtKB-UniRule"/>
</dbReference>
<reference evidence="10 11" key="1">
    <citation type="journal article" date="2016" name="Nat. Commun.">
        <title>Thousands of microbial genomes shed light on interconnected biogeochemical processes in an aquifer system.</title>
        <authorList>
            <person name="Anantharaman K."/>
            <person name="Brown C.T."/>
            <person name="Hug L.A."/>
            <person name="Sharon I."/>
            <person name="Castelle C.J."/>
            <person name="Probst A.J."/>
            <person name="Thomas B.C."/>
            <person name="Singh A."/>
            <person name="Wilkins M.J."/>
            <person name="Karaoz U."/>
            <person name="Brodie E.L."/>
            <person name="Williams K.H."/>
            <person name="Hubbard S.S."/>
            <person name="Banfield J.F."/>
        </authorList>
    </citation>
    <scope>NUCLEOTIDE SEQUENCE [LARGE SCALE GENOMIC DNA]</scope>
</reference>
<dbReference type="SMART" id="SM00849">
    <property type="entry name" value="Lactamase_B"/>
    <property type="match status" value="1"/>
</dbReference>
<dbReference type="PIRSF" id="PIRSF004803">
    <property type="entry name" value="RnjA"/>
    <property type="match status" value="1"/>
</dbReference>
<keyword evidence="5" id="KW-0698">rRNA processing</keyword>
<keyword evidence="1 5" id="KW-0963">Cytoplasm</keyword>
<dbReference type="CDD" id="cd07714">
    <property type="entry name" value="RNaseJ_MBL-fold"/>
    <property type="match status" value="1"/>
</dbReference>
<keyword evidence="8" id="KW-0106">Calcium</keyword>
<comment type="cofactor">
    <cofactor evidence="8">
        <name>Ca(2+)</name>
        <dbReference type="ChEBI" id="CHEBI:29108"/>
    </cofactor>
    <text evidence="8">Binds 1 Ca(2+) cation per subunit. Seen in 1 crystal structure, it is not clear if it is physiologically important.</text>
</comment>
<dbReference type="InterPro" id="IPR001279">
    <property type="entry name" value="Metallo-B-lactamas"/>
</dbReference>
<comment type="caution">
    <text evidence="10">The sequence shown here is derived from an EMBL/GenBank/DDBJ whole genome shotgun (WGS) entry which is preliminary data.</text>
</comment>
<accession>A0A1G1ZSZ0</accession>
<feature type="binding site" evidence="8">
    <location>
        <position position="57"/>
    </location>
    <ligand>
        <name>Ca(2+)</name>
        <dbReference type="ChEBI" id="CHEBI:29108"/>
    </ligand>
</feature>
<dbReference type="STRING" id="1798409.A3I24_01330"/>
<keyword evidence="8" id="KW-0862">Zinc</keyword>
<keyword evidence="5" id="KW-0255">Endonuclease</keyword>
<evidence type="ECO:0000256" key="1">
    <source>
        <dbReference type="ARBA" id="ARBA00022490"/>
    </source>
</evidence>
<sequence length="566" mass="64171">MKEARPSSKEEVKEIPLRFVPLGGLEEIGRNCYFFEYKDEIVIIDMGIQFPEEETPGIDYIIPNITYLQEKKQNIRGILLTHGHYDHIAAIHYLINKLGNPTIYTADFTKAIVTKRHEEFPNAPKLKFEVVKHGSRINLGKYFQAEFFNVDHTIPDALGFLLETPVGNMVSFGDFRLKIDKSGKPVELEAFEKIAEKGAHSIFLDSTNALRPGFSSSEENVTDNLYQLMAPAKGRLIIATFSSLLTRLFEVVKLAEKLDRKVALNGRSMKDNFQIAQNLGYFKPKKGLMIPLEEIKNYPDNKVTILTTGSQGEPNAGLMRIVNGEHRFVQLKTSDTVIFSSSVVPGNERSVQSLQDNVARQVDEVYNSKLLDIHASGHAHHEDLKLVIKLIKPKFVVPLHGYYFFRAALKKIVVEAGMPKESAIVMDNGDVGYVSENKFKISEEKVPASYVMVDGLGVGDVEEVVLRDRRNLSQEGMVVIIVTLDKATARIIKNPDIISRGFIYLRENQEMINEIRQRIKNLILRIPKQQPLDGDYLKSLMRDQVGQFLYNKTNRRPMILPVVIEI</sequence>
<feature type="binding site" evidence="8">
    <location>
        <position position="82"/>
    </location>
    <ligand>
        <name>Zn(2+)</name>
        <dbReference type="ChEBI" id="CHEBI:29105"/>
        <label>1</label>
        <note>catalytic</note>
    </ligand>
</feature>
<dbReference type="NCBIfam" id="TIGR00649">
    <property type="entry name" value="MG423"/>
    <property type="match status" value="1"/>
</dbReference>
<feature type="domain" description="Metallo-beta-lactamase" evidence="9">
    <location>
        <begin position="29"/>
        <end position="233"/>
    </location>
</feature>
<evidence type="ECO:0000313" key="10">
    <source>
        <dbReference type="EMBL" id="OGY67838.1"/>
    </source>
</evidence>
<feature type="binding site" evidence="8">
    <location>
        <position position="400"/>
    </location>
    <ligand>
        <name>Zn(2+)</name>
        <dbReference type="ChEBI" id="CHEBI:29105"/>
        <label>1</label>
        <note>catalytic</note>
    </ligand>
</feature>
<keyword evidence="4 5" id="KW-0694">RNA-binding</keyword>
<organism evidence="10 11">
    <name type="scientific">Candidatus Harrisonbacteria bacterium RIFCSPLOWO2_02_FULL_41_13b</name>
    <dbReference type="NCBI Taxonomy" id="1798409"/>
    <lineage>
        <taxon>Bacteria</taxon>
        <taxon>Candidatus Harrisoniibacteriota</taxon>
    </lineage>
</organism>
<protein>
    <recommendedName>
        <fullName evidence="5">Ribonuclease J</fullName>
        <shortName evidence="5">RNase J</shortName>
        <ecNumber evidence="5">3.1.-.-</ecNumber>
    </recommendedName>
</protein>
<evidence type="ECO:0000256" key="2">
    <source>
        <dbReference type="ARBA" id="ARBA00022722"/>
    </source>
</evidence>
<feature type="binding site" evidence="8">
    <location>
        <position position="87"/>
    </location>
    <ligand>
        <name>Zn(2+)</name>
        <dbReference type="ChEBI" id="CHEBI:29105"/>
        <label>1</label>
        <note>catalytic</note>
    </ligand>
</feature>
<dbReference type="EMBL" id="MHJL01000015">
    <property type="protein sequence ID" value="OGY67838.1"/>
    <property type="molecule type" value="Genomic_DNA"/>
</dbReference>
<keyword evidence="2 5" id="KW-0540">Nuclease</keyword>
<dbReference type="Gene3D" id="3.10.20.580">
    <property type="match status" value="1"/>
</dbReference>
<comment type="subcellular location">
    <subcellularLocation>
        <location evidence="5">Cytoplasm</location>
    </subcellularLocation>
</comment>
<dbReference type="AlphaFoldDB" id="A0A1G1ZSZ0"/>
<dbReference type="Pfam" id="PF17770">
    <property type="entry name" value="RNase_J_C"/>
    <property type="match status" value="1"/>
</dbReference>
<dbReference type="GO" id="GO:0004534">
    <property type="term" value="F:5'-3' RNA exonuclease activity"/>
    <property type="evidence" value="ECO:0007669"/>
    <property type="project" value="UniProtKB-UniRule"/>
</dbReference>
<dbReference type="InterPro" id="IPR041636">
    <property type="entry name" value="RNase_J_C"/>
</dbReference>
<evidence type="ECO:0000256" key="5">
    <source>
        <dbReference type="HAMAP-Rule" id="MF_01491"/>
    </source>
</evidence>
<dbReference type="Proteomes" id="UP000177690">
    <property type="component" value="Unassembled WGS sequence"/>
</dbReference>
<feature type="binding site" evidence="8">
    <location>
        <position position="59"/>
    </location>
    <ligand>
        <name>Ca(2+)</name>
        <dbReference type="ChEBI" id="CHEBI:29108"/>
    </ligand>
</feature>
<dbReference type="InterPro" id="IPR036866">
    <property type="entry name" value="RibonucZ/Hydroxyglut_hydro"/>
</dbReference>
<dbReference type="Pfam" id="PF22505">
    <property type="entry name" value="RNase_J_b_CASP"/>
    <property type="match status" value="1"/>
</dbReference>
<dbReference type="GO" id="GO:0005737">
    <property type="term" value="C:cytoplasm"/>
    <property type="evidence" value="ECO:0007669"/>
    <property type="project" value="UniProtKB-SubCell"/>
</dbReference>
<dbReference type="Pfam" id="PF00753">
    <property type="entry name" value="Lactamase_B"/>
    <property type="match status" value="1"/>
</dbReference>
<feature type="binding site" evidence="8">
    <location>
        <position position="152"/>
    </location>
    <ligand>
        <name>Zn(2+)</name>
        <dbReference type="ChEBI" id="CHEBI:29105"/>
        <label>1</label>
        <note>catalytic</note>
    </ligand>
</feature>
<comment type="subunit">
    <text evidence="5">Homodimer, may be a subunit of the RNA degradosome.</text>
</comment>
<dbReference type="InterPro" id="IPR055132">
    <property type="entry name" value="RNase_J_b_CASP"/>
</dbReference>
<dbReference type="InterPro" id="IPR030854">
    <property type="entry name" value="RNase_J_bac"/>
</dbReference>
<evidence type="ECO:0000313" key="11">
    <source>
        <dbReference type="Proteomes" id="UP000177690"/>
    </source>
</evidence>
<dbReference type="PANTHER" id="PTHR43694">
    <property type="entry name" value="RIBONUCLEASE J"/>
    <property type="match status" value="1"/>
</dbReference>
<gene>
    <name evidence="5" type="primary">rnj</name>
    <name evidence="10" type="ORF">A3I24_01330</name>
</gene>
<dbReference type="InterPro" id="IPR042173">
    <property type="entry name" value="RNase_J_2"/>
</dbReference>
<dbReference type="GO" id="GO:0003723">
    <property type="term" value="F:RNA binding"/>
    <property type="evidence" value="ECO:0007669"/>
    <property type="project" value="UniProtKB-UniRule"/>
</dbReference>
<dbReference type="GO" id="GO:0008270">
    <property type="term" value="F:zinc ion binding"/>
    <property type="evidence" value="ECO:0007669"/>
    <property type="project" value="InterPro"/>
</dbReference>
<feature type="active site" description="Proton acceptor" evidence="6">
    <location>
        <position position="378"/>
    </location>
</feature>
<dbReference type="PANTHER" id="PTHR43694:SF1">
    <property type="entry name" value="RIBONUCLEASE J"/>
    <property type="match status" value="1"/>
</dbReference>
<comment type="similarity">
    <text evidence="5">Belongs to the metallo-beta-lactamase superfamily. RNA-metabolizing metallo-beta-lactamase-like family. Bacterial RNase J subfamily.</text>
</comment>
<comment type="cofactor">
    <cofactor evidence="8">
        <name>Zn(2+)</name>
        <dbReference type="ChEBI" id="CHEBI:29105"/>
    </cofactor>
    <text evidence="8">Binds 2 Zn(2+) ions per subunit. It is not clear if Zn(2+) or Mg(2+) is physiologically important.</text>
</comment>
<evidence type="ECO:0000256" key="3">
    <source>
        <dbReference type="ARBA" id="ARBA00022839"/>
    </source>
</evidence>
<feature type="binding site" evidence="8">
    <location>
        <position position="86"/>
    </location>
    <ligand>
        <name>Zn(2+)</name>
        <dbReference type="ChEBI" id="CHEBI:29105"/>
        <label>1</label>
        <note>catalytic</note>
    </ligand>
</feature>
<dbReference type="EC" id="3.1.-.-" evidence="5"/>
<keyword evidence="8" id="KW-0479">Metal-binding</keyword>
<dbReference type="Gene3D" id="3.60.15.10">
    <property type="entry name" value="Ribonuclease Z/Hydroxyacylglutathione hydrolase-like"/>
    <property type="match status" value="1"/>
</dbReference>
<comment type="function">
    <text evidence="5">An RNase that has 5'-3' exonuclease and possibly endonuclease activity. Involved in maturation of rRNA and in some organisms also mRNA maturation and/or decay.</text>
</comment>
<dbReference type="GO" id="GO:0004521">
    <property type="term" value="F:RNA endonuclease activity"/>
    <property type="evidence" value="ECO:0007669"/>
    <property type="project" value="UniProtKB-UniRule"/>
</dbReference>
<keyword evidence="5" id="KW-0378">Hydrolase</keyword>
<feature type="active site" description="Proton donor" evidence="6">
    <location>
        <position position="205"/>
    </location>
</feature>
<proteinExistence type="inferred from homology"/>
<feature type="binding site" evidence="5 7">
    <location>
        <begin position="374"/>
        <end position="378"/>
    </location>
    <ligand>
        <name>substrate</name>
    </ligand>
</feature>
<dbReference type="HAMAP" id="MF_01491">
    <property type="entry name" value="RNase_J_bact"/>
    <property type="match status" value="1"/>
</dbReference>
<keyword evidence="3 5" id="KW-0269">Exonuclease</keyword>
<feature type="binding site" evidence="8">
    <location>
        <position position="454"/>
    </location>
    <ligand>
        <name>Ca(2+)</name>
        <dbReference type="ChEBI" id="CHEBI:29108"/>
    </ligand>
</feature>
<feature type="binding site" evidence="8">
    <location>
        <position position="174"/>
    </location>
    <ligand>
        <name>Zn(2+)</name>
        <dbReference type="ChEBI" id="CHEBI:29105"/>
        <label>1</label>
        <note>catalytic</note>
    </ligand>
</feature>
<dbReference type="SUPFAM" id="SSF56281">
    <property type="entry name" value="Metallo-hydrolase/oxidoreductase"/>
    <property type="match status" value="1"/>
</dbReference>
<evidence type="ECO:0000256" key="8">
    <source>
        <dbReference type="PIRSR" id="PIRSR004803-3"/>
    </source>
</evidence>
<evidence type="ECO:0000256" key="4">
    <source>
        <dbReference type="ARBA" id="ARBA00022884"/>
    </source>
</evidence>
<dbReference type="Gene3D" id="3.40.50.10710">
    <property type="entry name" value="Metallo-hydrolase/oxidoreductase"/>
    <property type="match status" value="1"/>
</dbReference>